<dbReference type="InterPro" id="IPR020103">
    <property type="entry name" value="PsdUridine_synth_cat_dom_sf"/>
</dbReference>
<dbReference type="InterPro" id="IPR020095">
    <property type="entry name" value="PsdUridine_synth_TruA_C"/>
</dbReference>
<feature type="binding site" evidence="4 6">
    <location>
        <position position="110"/>
    </location>
    <ligand>
        <name>substrate</name>
    </ligand>
</feature>
<feature type="active site" description="Nucleophile" evidence="4 5">
    <location>
        <position position="52"/>
    </location>
</feature>
<dbReference type="InterPro" id="IPR020097">
    <property type="entry name" value="PsdUridine_synth_TruA_a/b_dom"/>
</dbReference>
<evidence type="ECO:0000256" key="2">
    <source>
        <dbReference type="ARBA" id="ARBA00022694"/>
    </source>
</evidence>
<dbReference type="Proteomes" id="UP000176938">
    <property type="component" value="Unassembled WGS sequence"/>
</dbReference>
<comment type="caution">
    <text evidence="9">The sequence shown here is derived from an EMBL/GenBank/DDBJ whole genome shotgun (WGS) entry which is preliminary data.</text>
</comment>
<dbReference type="HAMAP" id="MF_00171">
    <property type="entry name" value="TruA"/>
    <property type="match status" value="1"/>
</dbReference>
<name>A0A1F4R571_UNCSA</name>
<dbReference type="FunFam" id="3.30.70.580:FF:000001">
    <property type="entry name" value="tRNA pseudouridine synthase A"/>
    <property type="match status" value="1"/>
</dbReference>
<sequence length="253" mass="28536">MRDIRLILQYDGTDFCGYELQPGKRTIRGEIEKALEKIYKKPVKFYAASRTDSGVHALGNVVSFKVKTAMPAGKIPVALNSVLPEDIRVIKAEAKAARFNARFSAKSKEYEYLIFNGQVMPPHLRTITWQVKSKLNLASMKKAAKYLVGRHDFSSFCASGGDDRNFVRIIHSLVVRHSSLVIWTGHKCRVMRLRVKGNGFLYKMVRNIVGTLVEVGLSRLKVNDVRKIIKGRDRRLAGRTAPAQGLCLLKVNY</sequence>
<dbReference type="InterPro" id="IPR020094">
    <property type="entry name" value="TruA/RsuA/RluB/E/F_N"/>
</dbReference>
<comment type="caution">
    <text evidence="4">Lacks conserved residue(s) required for the propagation of feature annotation.</text>
</comment>
<comment type="subunit">
    <text evidence="4">Homodimer.</text>
</comment>
<dbReference type="PANTHER" id="PTHR11142">
    <property type="entry name" value="PSEUDOURIDYLATE SYNTHASE"/>
    <property type="match status" value="1"/>
</dbReference>
<dbReference type="PANTHER" id="PTHR11142:SF0">
    <property type="entry name" value="TRNA PSEUDOURIDINE SYNTHASE-LIKE 1"/>
    <property type="match status" value="1"/>
</dbReference>
<evidence type="ECO:0000256" key="7">
    <source>
        <dbReference type="RuleBase" id="RU003792"/>
    </source>
</evidence>
<keyword evidence="2 4" id="KW-0819">tRNA processing</keyword>
<accession>A0A1F4R571</accession>
<comment type="catalytic activity">
    <reaction evidence="4 7">
        <text>uridine(38/39/40) in tRNA = pseudouridine(38/39/40) in tRNA</text>
        <dbReference type="Rhea" id="RHEA:22376"/>
        <dbReference type="Rhea" id="RHEA-COMP:10085"/>
        <dbReference type="Rhea" id="RHEA-COMP:10087"/>
        <dbReference type="ChEBI" id="CHEBI:65314"/>
        <dbReference type="ChEBI" id="CHEBI:65315"/>
        <dbReference type="EC" id="5.4.99.12"/>
    </reaction>
</comment>
<dbReference type="GO" id="GO:0003723">
    <property type="term" value="F:RNA binding"/>
    <property type="evidence" value="ECO:0007669"/>
    <property type="project" value="InterPro"/>
</dbReference>
<evidence type="ECO:0000256" key="6">
    <source>
        <dbReference type="PIRSR" id="PIRSR001430-2"/>
    </source>
</evidence>
<evidence type="ECO:0000256" key="3">
    <source>
        <dbReference type="ARBA" id="ARBA00023235"/>
    </source>
</evidence>
<evidence type="ECO:0000256" key="1">
    <source>
        <dbReference type="ARBA" id="ARBA00009375"/>
    </source>
</evidence>
<gene>
    <name evidence="4" type="primary">truA</name>
    <name evidence="9" type="ORF">A3H38_00680</name>
</gene>
<keyword evidence="3 4" id="KW-0413">Isomerase</keyword>
<evidence type="ECO:0000313" key="10">
    <source>
        <dbReference type="Proteomes" id="UP000176938"/>
    </source>
</evidence>
<evidence type="ECO:0000256" key="4">
    <source>
        <dbReference type="HAMAP-Rule" id="MF_00171"/>
    </source>
</evidence>
<dbReference type="GO" id="GO:0031119">
    <property type="term" value="P:tRNA pseudouridine synthesis"/>
    <property type="evidence" value="ECO:0007669"/>
    <property type="project" value="UniProtKB-UniRule"/>
</dbReference>
<feature type="domain" description="Pseudouridine synthase I TruA alpha/beta" evidence="8">
    <location>
        <begin position="9"/>
        <end position="103"/>
    </location>
</feature>
<comment type="function">
    <text evidence="4">Formation of pseudouridine at positions 38, 39 and 40 in the anticodon stem and loop of transfer RNAs.</text>
</comment>
<dbReference type="Gene3D" id="3.30.70.660">
    <property type="entry name" value="Pseudouridine synthase I, catalytic domain, C-terminal subdomain"/>
    <property type="match status" value="1"/>
</dbReference>
<dbReference type="Pfam" id="PF01416">
    <property type="entry name" value="PseudoU_synth_1"/>
    <property type="match status" value="2"/>
</dbReference>
<reference evidence="9 10" key="1">
    <citation type="journal article" date="2016" name="Nat. Commun.">
        <title>Thousands of microbial genomes shed light on interconnected biogeochemical processes in an aquifer system.</title>
        <authorList>
            <person name="Anantharaman K."/>
            <person name="Brown C.T."/>
            <person name="Hug L.A."/>
            <person name="Sharon I."/>
            <person name="Castelle C.J."/>
            <person name="Probst A.J."/>
            <person name="Thomas B.C."/>
            <person name="Singh A."/>
            <person name="Wilkins M.J."/>
            <person name="Karaoz U."/>
            <person name="Brodie E.L."/>
            <person name="Williams K.H."/>
            <person name="Hubbard S.S."/>
            <person name="Banfield J.F."/>
        </authorList>
    </citation>
    <scope>NUCLEOTIDE SEQUENCE [LARGE SCALE GENOMIC DNA]</scope>
</reference>
<evidence type="ECO:0000259" key="8">
    <source>
        <dbReference type="Pfam" id="PF01416"/>
    </source>
</evidence>
<dbReference type="Gene3D" id="3.30.70.580">
    <property type="entry name" value="Pseudouridine synthase I, catalytic domain, N-terminal subdomain"/>
    <property type="match status" value="1"/>
</dbReference>
<dbReference type="NCBIfam" id="TIGR00071">
    <property type="entry name" value="hisT_truA"/>
    <property type="match status" value="1"/>
</dbReference>
<dbReference type="SUPFAM" id="SSF55120">
    <property type="entry name" value="Pseudouridine synthase"/>
    <property type="match status" value="1"/>
</dbReference>
<protein>
    <recommendedName>
        <fullName evidence="4">tRNA pseudouridine synthase A</fullName>
        <ecNumber evidence="4">5.4.99.12</ecNumber>
    </recommendedName>
    <alternativeName>
        <fullName evidence="4">tRNA pseudouridine(38-40) synthase</fullName>
    </alternativeName>
    <alternativeName>
        <fullName evidence="4">tRNA pseudouridylate synthase I</fullName>
    </alternativeName>
    <alternativeName>
        <fullName evidence="4">tRNA-uridine isomerase I</fullName>
    </alternativeName>
</protein>
<comment type="similarity">
    <text evidence="1 4 7">Belongs to the tRNA pseudouridine synthase TruA family.</text>
</comment>
<dbReference type="PIRSF" id="PIRSF001430">
    <property type="entry name" value="tRNA_psdUrid_synth"/>
    <property type="match status" value="1"/>
</dbReference>
<evidence type="ECO:0000313" key="9">
    <source>
        <dbReference type="EMBL" id="OGC03246.1"/>
    </source>
</evidence>
<feature type="domain" description="Pseudouridine synthase I TruA alpha/beta" evidence="8">
    <location>
        <begin position="143"/>
        <end position="253"/>
    </location>
</feature>
<dbReference type="CDD" id="cd02570">
    <property type="entry name" value="PseudoU_synth_EcTruA"/>
    <property type="match status" value="1"/>
</dbReference>
<organism evidence="9 10">
    <name type="scientific">candidate division WOR-1 bacterium RIFCSPLOWO2_02_FULL_46_20</name>
    <dbReference type="NCBI Taxonomy" id="1802567"/>
    <lineage>
        <taxon>Bacteria</taxon>
        <taxon>Bacillati</taxon>
        <taxon>Saganbacteria</taxon>
    </lineage>
</organism>
<dbReference type="AlphaFoldDB" id="A0A1F4R571"/>
<proteinExistence type="inferred from homology"/>
<dbReference type="InterPro" id="IPR001406">
    <property type="entry name" value="PsdUridine_synth_TruA"/>
</dbReference>
<evidence type="ECO:0000256" key="5">
    <source>
        <dbReference type="PIRSR" id="PIRSR001430-1"/>
    </source>
</evidence>
<dbReference type="EC" id="5.4.99.12" evidence="4"/>
<dbReference type="GO" id="GO:0160147">
    <property type="term" value="F:tRNA pseudouridine(38-40) synthase activity"/>
    <property type="evidence" value="ECO:0007669"/>
    <property type="project" value="UniProtKB-EC"/>
</dbReference>
<dbReference type="EMBL" id="METP01000058">
    <property type="protein sequence ID" value="OGC03246.1"/>
    <property type="molecule type" value="Genomic_DNA"/>
</dbReference>